<proteinExistence type="predicted"/>
<keyword evidence="2" id="KW-1185">Reference proteome</keyword>
<sequence length="89" mass="9591">MTSAALALTPGTRVRIIGGPLWSTWKRPLIGITGRIEEPPAVLLSHPVHGTLAVSPGLLWFRPDPDRETAVVGCTFVRAEELEVIEVPA</sequence>
<evidence type="ECO:0000313" key="2">
    <source>
        <dbReference type="Proteomes" id="UP000008207"/>
    </source>
</evidence>
<organism evidence="1 2">
    <name type="scientific">Methylobacterium nodulans (strain LMG 21967 / CNCM I-2342 / ORS 2060)</name>
    <dbReference type="NCBI Taxonomy" id="460265"/>
    <lineage>
        <taxon>Bacteria</taxon>
        <taxon>Pseudomonadati</taxon>
        <taxon>Pseudomonadota</taxon>
        <taxon>Alphaproteobacteria</taxon>
        <taxon>Hyphomicrobiales</taxon>
        <taxon>Methylobacteriaceae</taxon>
        <taxon>Methylobacterium</taxon>
    </lineage>
</organism>
<gene>
    <name evidence="1" type="ordered locus">Mnod_2515</name>
</gene>
<dbReference type="AlphaFoldDB" id="B8ICS4"/>
<protein>
    <submittedName>
        <fullName evidence="1">Uncharacterized protein</fullName>
    </submittedName>
</protein>
<dbReference type="Proteomes" id="UP000008207">
    <property type="component" value="Chromosome"/>
</dbReference>
<dbReference type="KEGG" id="mno:Mnod_2515"/>
<name>B8ICS4_METNO</name>
<reference evidence="1 2" key="1">
    <citation type="submission" date="2009-01" db="EMBL/GenBank/DDBJ databases">
        <title>Complete sequence of chromosome of Methylobacterium nodulans ORS 2060.</title>
        <authorList>
            <consortium name="US DOE Joint Genome Institute"/>
            <person name="Lucas S."/>
            <person name="Copeland A."/>
            <person name="Lapidus A."/>
            <person name="Glavina del Rio T."/>
            <person name="Dalin E."/>
            <person name="Tice H."/>
            <person name="Bruce D."/>
            <person name="Goodwin L."/>
            <person name="Pitluck S."/>
            <person name="Sims D."/>
            <person name="Brettin T."/>
            <person name="Detter J.C."/>
            <person name="Han C."/>
            <person name="Larimer F."/>
            <person name="Land M."/>
            <person name="Hauser L."/>
            <person name="Kyrpides N."/>
            <person name="Ivanova N."/>
            <person name="Marx C.J."/>
            <person name="Richardson P."/>
        </authorList>
    </citation>
    <scope>NUCLEOTIDE SEQUENCE [LARGE SCALE GENOMIC DNA]</scope>
    <source>
        <strain evidence="2">LMG 21967 / CNCM I-2342 / ORS 2060</strain>
    </source>
</reference>
<accession>B8ICS4</accession>
<dbReference type="RefSeq" id="WP_015929165.1">
    <property type="nucleotide sequence ID" value="NC_011894.1"/>
</dbReference>
<dbReference type="EMBL" id="CP001349">
    <property type="protein sequence ID" value="ACL57485.1"/>
    <property type="molecule type" value="Genomic_DNA"/>
</dbReference>
<evidence type="ECO:0000313" key="1">
    <source>
        <dbReference type="EMBL" id="ACL57485.1"/>
    </source>
</evidence>
<dbReference type="HOGENOM" id="CLU_2451197_0_0_5"/>